<protein>
    <submittedName>
        <fullName evidence="2">Uncharacterized protein</fullName>
    </submittedName>
</protein>
<organism evidence="2 3">
    <name type="scientific">Pseudobacter ginsenosidimutans</name>
    <dbReference type="NCBI Taxonomy" id="661488"/>
    <lineage>
        <taxon>Bacteria</taxon>
        <taxon>Pseudomonadati</taxon>
        <taxon>Bacteroidota</taxon>
        <taxon>Chitinophagia</taxon>
        <taxon>Chitinophagales</taxon>
        <taxon>Chitinophagaceae</taxon>
        <taxon>Pseudobacter</taxon>
    </lineage>
</organism>
<dbReference type="Proteomes" id="UP000293874">
    <property type="component" value="Unassembled WGS sequence"/>
</dbReference>
<accession>A0A4Q7MWA0</accession>
<comment type="caution">
    <text evidence="2">The sequence shown here is derived from an EMBL/GenBank/DDBJ whole genome shotgun (WGS) entry which is preliminary data.</text>
</comment>
<reference evidence="2 3" key="1">
    <citation type="submission" date="2019-02" db="EMBL/GenBank/DDBJ databases">
        <title>Genomic Encyclopedia of Type Strains, Phase IV (KMG-IV): sequencing the most valuable type-strain genomes for metagenomic binning, comparative biology and taxonomic classification.</title>
        <authorList>
            <person name="Goeker M."/>
        </authorList>
    </citation>
    <scope>NUCLEOTIDE SEQUENCE [LARGE SCALE GENOMIC DNA]</scope>
    <source>
        <strain evidence="2 3">DSM 18116</strain>
    </source>
</reference>
<proteinExistence type="predicted"/>
<keyword evidence="1" id="KW-0812">Transmembrane</keyword>
<dbReference type="AlphaFoldDB" id="A0A4Q7MWA0"/>
<keyword evidence="1" id="KW-1133">Transmembrane helix</keyword>
<gene>
    <name evidence="2" type="ORF">EV199_4243</name>
</gene>
<keyword evidence="1" id="KW-0472">Membrane</keyword>
<keyword evidence="3" id="KW-1185">Reference proteome</keyword>
<evidence type="ECO:0000256" key="1">
    <source>
        <dbReference type="SAM" id="Phobius"/>
    </source>
</evidence>
<dbReference type="EMBL" id="SGXA01000002">
    <property type="protein sequence ID" value="RZS72324.1"/>
    <property type="molecule type" value="Genomic_DNA"/>
</dbReference>
<name>A0A4Q7MWA0_9BACT</name>
<evidence type="ECO:0000313" key="3">
    <source>
        <dbReference type="Proteomes" id="UP000293874"/>
    </source>
</evidence>
<feature type="transmembrane region" description="Helical" evidence="1">
    <location>
        <begin position="6"/>
        <end position="26"/>
    </location>
</feature>
<evidence type="ECO:0000313" key="2">
    <source>
        <dbReference type="EMBL" id="RZS72324.1"/>
    </source>
</evidence>
<sequence length="36" mass="4093">MPLSFQSFGVAGILIMVGILSIAELVKHLRRRHQHH</sequence>